<organism evidence="2 3">
    <name type="scientific">Streptomyces omiyaensis</name>
    <dbReference type="NCBI Taxonomy" id="68247"/>
    <lineage>
        <taxon>Bacteria</taxon>
        <taxon>Bacillati</taxon>
        <taxon>Actinomycetota</taxon>
        <taxon>Actinomycetes</taxon>
        <taxon>Kitasatosporales</taxon>
        <taxon>Streptomycetaceae</taxon>
        <taxon>Streptomyces</taxon>
    </lineage>
</organism>
<dbReference type="InterPro" id="IPR002591">
    <property type="entry name" value="Phosphodiest/P_Trfase"/>
</dbReference>
<feature type="signal peptide" evidence="1">
    <location>
        <begin position="1"/>
        <end position="30"/>
    </location>
</feature>
<protein>
    <submittedName>
        <fullName evidence="2">Alkaline phosphatase family protein</fullName>
    </submittedName>
</protein>
<dbReference type="RefSeq" id="WP_229883998.1">
    <property type="nucleotide sequence ID" value="NZ_BMVV01000054.1"/>
</dbReference>
<feature type="chain" id="PRO_5047070661" evidence="1">
    <location>
        <begin position="31"/>
        <end position="505"/>
    </location>
</feature>
<accession>A0ABW7C4B0</accession>
<dbReference type="Proteomes" id="UP001604282">
    <property type="component" value="Unassembled WGS sequence"/>
</dbReference>
<dbReference type="InterPro" id="IPR017850">
    <property type="entry name" value="Alkaline_phosphatase_core_sf"/>
</dbReference>
<proteinExistence type="predicted"/>
<name>A0ABW7C4B0_9ACTN</name>
<sequence>MQLSRPLRAALAGTLAAAVLPLAASTNAAARGEAPSSSGATGAVKRPKSLVIGVDGATFASFDKAKMPRVKGLMAGGMTATNNLYANPMAPTSSGPGWSSVATGAWPDKHKVVDNSFNGARPDLYPDYATRLEAADPALDTLVVGTWAPIRDTVFGPAVDTRLGGVSDADTTATAVSRLKTTDVEAAFVHLDEVDGAGHYYGTAHRAYLDALNKADTQIGQILDAVASRPTYADEDWQIVVTADHGHLPNGGHGGNSPGERQTFVIAKGTGFAPGSVRHDVKVTDIAPTVLAHFGVAADPAWQLDGKAIGTLAPDAFDALRPALNTRADELALPAALKGWTTTPPSGWTIDNTAMPAGGITEWRGWSFATDEFWSNTDLGQGRETNVRARDVFAVADSDEWDDKSHGGGPFDSTLTSPAFAVSGGAPATVSYATTYKVDGPQTGDVHISFDGGPRQLLRSYRADHNAYEKLTVAVPPGVTTARLHFHYTGTNSAFWTIDQVSLTP</sequence>
<dbReference type="EMBL" id="JBICZW010000054">
    <property type="protein sequence ID" value="MFG3194452.1"/>
    <property type="molecule type" value="Genomic_DNA"/>
</dbReference>
<evidence type="ECO:0000256" key="1">
    <source>
        <dbReference type="SAM" id="SignalP"/>
    </source>
</evidence>
<keyword evidence="3" id="KW-1185">Reference proteome</keyword>
<keyword evidence="1" id="KW-0732">Signal</keyword>
<reference evidence="2 3" key="1">
    <citation type="submission" date="2024-10" db="EMBL/GenBank/DDBJ databases">
        <title>The Natural Products Discovery Center: Release of the First 8490 Sequenced Strains for Exploring Actinobacteria Biosynthetic Diversity.</title>
        <authorList>
            <person name="Kalkreuter E."/>
            <person name="Kautsar S.A."/>
            <person name="Yang D."/>
            <person name="Bader C.D."/>
            <person name="Teijaro C.N."/>
            <person name="Fluegel L."/>
            <person name="Davis C.M."/>
            <person name="Simpson J.R."/>
            <person name="Lauterbach L."/>
            <person name="Steele A.D."/>
            <person name="Gui C."/>
            <person name="Meng S."/>
            <person name="Li G."/>
            <person name="Viehrig K."/>
            <person name="Ye F."/>
            <person name="Su P."/>
            <person name="Kiefer A.F."/>
            <person name="Nichols A."/>
            <person name="Cepeda A.J."/>
            <person name="Yan W."/>
            <person name="Fan B."/>
            <person name="Jiang Y."/>
            <person name="Adhikari A."/>
            <person name="Zheng C.-J."/>
            <person name="Schuster L."/>
            <person name="Cowan T.M."/>
            <person name="Smanski M.J."/>
            <person name="Chevrette M.G."/>
            <person name="De Carvalho L.P.S."/>
            <person name="Shen B."/>
        </authorList>
    </citation>
    <scope>NUCLEOTIDE SEQUENCE [LARGE SCALE GENOMIC DNA]</scope>
    <source>
        <strain evidence="2 3">NPDC048229</strain>
    </source>
</reference>
<dbReference type="SUPFAM" id="SSF53649">
    <property type="entry name" value="Alkaline phosphatase-like"/>
    <property type="match status" value="1"/>
</dbReference>
<dbReference type="Pfam" id="PF01663">
    <property type="entry name" value="Phosphodiest"/>
    <property type="match status" value="2"/>
</dbReference>
<dbReference type="Gene3D" id="3.40.720.10">
    <property type="entry name" value="Alkaline Phosphatase, subunit A"/>
    <property type="match status" value="2"/>
</dbReference>
<dbReference type="PANTHER" id="PTHR10151:SF120">
    <property type="entry name" value="BIS(5'-ADENOSYL)-TRIPHOSPHATASE"/>
    <property type="match status" value="1"/>
</dbReference>
<evidence type="ECO:0000313" key="3">
    <source>
        <dbReference type="Proteomes" id="UP001604282"/>
    </source>
</evidence>
<gene>
    <name evidence="2" type="ORF">ACGFYS_36725</name>
</gene>
<comment type="caution">
    <text evidence="2">The sequence shown here is derived from an EMBL/GenBank/DDBJ whole genome shotgun (WGS) entry which is preliminary data.</text>
</comment>
<dbReference type="PANTHER" id="PTHR10151">
    <property type="entry name" value="ECTONUCLEOTIDE PYROPHOSPHATASE/PHOSPHODIESTERASE"/>
    <property type="match status" value="1"/>
</dbReference>
<evidence type="ECO:0000313" key="2">
    <source>
        <dbReference type="EMBL" id="MFG3194452.1"/>
    </source>
</evidence>